<organism evidence="1 2">
    <name type="scientific">Nonomuraea glycinis</name>
    <dbReference type="NCBI Taxonomy" id="2047744"/>
    <lineage>
        <taxon>Bacteria</taxon>
        <taxon>Bacillati</taxon>
        <taxon>Actinomycetota</taxon>
        <taxon>Actinomycetes</taxon>
        <taxon>Streptosporangiales</taxon>
        <taxon>Streptosporangiaceae</taxon>
        <taxon>Nonomuraea</taxon>
    </lineage>
</organism>
<dbReference type="Proteomes" id="UP000660745">
    <property type="component" value="Unassembled WGS sequence"/>
</dbReference>
<dbReference type="PANTHER" id="PTHR38479:SF2">
    <property type="entry name" value="WINGED HELIX DNA-BINDING DOMAIN-CONTAINING PROTEIN"/>
    <property type="match status" value="1"/>
</dbReference>
<evidence type="ECO:0000313" key="1">
    <source>
        <dbReference type="EMBL" id="GGP06203.1"/>
    </source>
</evidence>
<sequence length="375" mass="40299">MIEMSWQQVSARRLARAGLAAPVQDGTPAQVVTAMCGAHAQVMSASELSIALRLEKATRADVRRALWEERSLVKTYGPRGTVHVLPACDLPGWVGALSSLPTGRSPFAESVRMTPEQTDEVVAAIRTVLDGTCLTIDELTDAVVAATGPWAGEPVMPAFQTMWPRWRQVMGLAAHRGAFVFGPVRGRKVTYTAPPGGLRPADGRAELVKGYLSAYGPATSGQFARWLGAPKRWAEALFASMELEQVLFEGERAWVVAGDTEVPDEAPRGVRLLPYFDAYLVAGMPRELLYPGPAAERALAGGQAGNFPVLLVDGQVAGVWHQRRSGSRIDVTVEPLAELGRARLDELDEQVARVGEILEGRPRLTVGAVTVGPHA</sequence>
<dbReference type="Pfam" id="PF06224">
    <property type="entry name" value="AlkZ-like"/>
    <property type="match status" value="1"/>
</dbReference>
<evidence type="ECO:0008006" key="3">
    <source>
        <dbReference type="Google" id="ProtNLM"/>
    </source>
</evidence>
<dbReference type="PANTHER" id="PTHR38479">
    <property type="entry name" value="LMO0824 PROTEIN"/>
    <property type="match status" value="1"/>
</dbReference>
<proteinExistence type="predicted"/>
<dbReference type="AlphaFoldDB" id="A0A918E5I8"/>
<keyword evidence="2" id="KW-1185">Reference proteome</keyword>
<reference evidence="1" key="1">
    <citation type="journal article" date="2014" name="Int. J. Syst. Evol. Microbiol.">
        <title>Complete genome sequence of Corynebacterium casei LMG S-19264T (=DSM 44701T), isolated from a smear-ripened cheese.</title>
        <authorList>
            <consortium name="US DOE Joint Genome Institute (JGI-PGF)"/>
            <person name="Walter F."/>
            <person name="Albersmeier A."/>
            <person name="Kalinowski J."/>
            <person name="Ruckert C."/>
        </authorList>
    </citation>
    <scope>NUCLEOTIDE SEQUENCE</scope>
    <source>
        <strain evidence="1">CGMCC 4.7430</strain>
    </source>
</reference>
<dbReference type="EMBL" id="BMNK01000004">
    <property type="protein sequence ID" value="GGP06203.1"/>
    <property type="molecule type" value="Genomic_DNA"/>
</dbReference>
<name>A0A918E5I8_9ACTN</name>
<comment type="caution">
    <text evidence="1">The sequence shown here is derived from an EMBL/GenBank/DDBJ whole genome shotgun (WGS) entry which is preliminary data.</text>
</comment>
<protein>
    <recommendedName>
        <fullName evidence="3">Winged helix DNA-binding domain-containing protein</fullName>
    </recommendedName>
</protein>
<dbReference type="InterPro" id="IPR009351">
    <property type="entry name" value="AlkZ-like"/>
</dbReference>
<accession>A0A918E5I8</accession>
<evidence type="ECO:0000313" key="2">
    <source>
        <dbReference type="Proteomes" id="UP000660745"/>
    </source>
</evidence>
<reference evidence="1" key="2">
    <citation type="submission" date="2020-09" db="EMBL/GenBank/DDBJ databases">
        <authorList>
            <person name="Sun Q."/>
            <person name="Zhou Y."/>
        </authorList>
    </citation>
    <scope>NUCLEOTIDE SEQUENCE</scope>
    <source>
        <strain evidence="1">CGMCC 4.7430</strain>
    </source>
</reference>
<gene>
    <name evidence="1" type="ORF">GCM10012278_28670</name>
</gene>